<evidence type="ECO:0000256" key="1">
    <source>
        <dbReference type="ARBA" id="ARBA00006484"/>
    </source>
</evidence>
<protein>
    <submittedName>
        <fullName evidence="3">3-oxoacyl-ACP reductase</fullName>
    </submittedName>
</protein>
<dbReference type="AlphaFoldDB" id="I0WDD6"/>
<name>I0WDD6_9FLAO</name>
<dbReference type="PATRIC" id="fig|946077.3.peg.1864"/>
<dbReference type="FunFam" id="3.40.50.720:FF:000084">
    <property type="entry name" value="Short-chain dehydrogenase reductase"/>
    <property type="match status" value="1"/>
</dbReference>
<dbReference type="PRINTS" id="PR00080">
    <property type="entry name" value="SDRFAMILY"/>
</dbReference>
<sequence length="281" mass="30205">MILFHGNEGYRYRGVLFKFNKVMTLFSLENKTAIVTGGASGIGKAISTTFASAGAIVHILEFNTVNGMATVNDIEKSGGQAFFHQCDVSNHTQVKELIASIASKGTIDILVNNAGIAHVGNVENTSESVLDSIYNVNIKGIYNCIHASIPFMKINGGVIINMASIAASVGISDRFAYSMSKGAVSTMTLSVAKDYLSFGIRCNSISPARIHTPFVDGFLQKNYPGREQEMFEKLSKTQPIGRMGTPDEVAFLALYLCSDKATFITGTDFPIDGGFIKLNGN</sequence>
<dbReference type="STRING" id="946077.W5A_09209"/>
<dbReference type="PANTHER" id="PTHR43477:SF1">
    <property type="entry name" value="DIHYDROANTICAPSIN 7-DEHYDROGENASE"/>
    <property type="match status" value="1"/>
</dbReference>
<dbReference type="SUPFAM" id="SSF51735">
    <property type="entry name" value="NAD(P)-binding Rossmann-fold domains"/>
    <property type="match status" value="1"/>
</dbReference>
<dbReference type="InterPro" id="IPR036291">
    <property type="entry name" value="NAD(P)-bd_dom_sf"/>
</dbReference>
<dbReference type="Pfam" id="PF13561">
    <property type="entry name" value="adh_short_C2"/>
    <property type="match status" value="1"/>
</dbReference>
<dbReference type="InterPro" id="IPR051122">
    <property type="entry name" value="SDR_DHRS6-like"/>
</dbReference>
<dbReference type="InterPro" id="IPR020904">
    <property type="entry name" value="Sc_DH/Rdtase_CS"/>
</dbReference>
<comment type="similarity">
    <text evidence="1">Belongs to the short-chain dehydrogenases/reductases (SDR) family.</text>
</comment>
<evidence type="ECO:0000313" key="3">
    <source>
        <dbReference type="EMBL" id="EID74402.1"/>
    </source>
</evidence>
<keyword evidence="2" id="KW-0560">Oxidoreductase</keyword>
<evidence type="ECO:0000256" key="2">
    <source>
        <dbReference type="ARBA" id="ARBA00023002"/>
    </source>
</evidence>
<dbReference type="eggNOG" id="COG1028">
    <property type="taxonomic scope" value="Bacteria"/>
</dbReference>
<comment type="caution">
    <text evidence="3">The sequence shown here is derived from an EMBL/GenBank/DDBJ whole genome shotgun (WGS) entry which is preliminary data.</text>
</comment>
<evidence type="ECO:0000313" key="4">
    <source>
        <dbReference type="Proteomes" id="UP000005938"/>
    </source>
</evidence>
<dbReference type="GO" id="GO:0016491">
    <property type="term" value="F:oxidoreductase activity"/>
    <property type="evidence" value="ECO:0007669"/>
    <property type="project" value="UniProtKB-KW"/>
</dbReference>
<gene>
    <name evidence="3" type="ORF">W5A_09209</name>
</gene>
<dbReference type="CDD" id="cd05233">
    <property type="entry name" value="SDR_c"/>
    <property type="match status" value="1"/>
</dbReference>
<dbReference type="InterPro" id="IPR002347">
    <property type="entry name" value="SDR_fam"/>
</dbReference>
<proteinExistence type="inferred from homology"/>
<dbReference type="NCBIfam" id="NF005559">
    <property type="entry name" value="PRK07231.1"/>
    <property type="match status" value="1"/>
</dbReference>
<dbReference type="EMBL" id="AJJU01000011">
    <property type="protein sequence ID" value="EID74402.1"/>
    <property type="molecule type" value="Genomic_DNA"/>
</dbReference>
<dbReference type="Proteomes" id="UP000005938">
    <property type="component" value="Unassembled WGS sequence"/>
</dbReference>
<keyword evidence="4" id="KW-1185">Reference proteome</keyword>
<dbReference type="PRINTS" id="PR00081">
    <property type="entry name" value="GDHRDH"/>
</dbReference>
<reference evidence="3 4" key="1">
    <citation type="journal article" date="2012" name="J. Bacteriol.">
        <title>Genome Sequence of the Halotolerant Bacterium Imtechella halotolerans K1T.</title>
        <authorList>
            <person name="Kumar S."/>
            <person name="Vikram S."/>
            <person name="Subramanian S."/>
            <person name="Raghava G.P."/>
            <person name="Pinnaka A.K."/>
        </authorList>
    </citation>
    <scope>NUCLEOTIDE SEQUENCE [LARGE SCALE GENOMIC DNA]</scope>
    <source>
        <strain evidence="3 4">K1</strain>
    </source>
</reference>
<dbReference type="PANTHER" id="PTHR43477">
    <property type="entry name" value="DIHYDROANTICAPSIN 7-DEHYDROGENASE"/>
    <property type="match status" value="1"/>
</dbReference>
<dbReference type="PROSITE" id="PS00061">
    <property type="entry name" value="ADH_SHORT"/>
    <property type="match status" value="1"/>
</dbReference>
<accession>I0WDD6</accession>
<dbReference type="Gene3D" id="3.40.50.720">
    <property type="entry name" value="NAD(P)-binding Rossmann-like Domain"/>
    <property type="match status" value="1"/>
</dbReference>
<organism evidence="3 4">
    <name type="scientific">Imtechella halotolerans K1</name>
    <dbReference type="NCBI Taxonomy" id="946077"/>
    <lineage>
        <taxon>Bacteria</taxon>
        <taxon>Pseudomonadati</taxon>
        <taxon>Bacteroidota</taxon>
        <taxon>Flavobacteriia</taxon>
        <taxon>Flavobacteriales</taxon>
        <taxon>Flavobacteriaceae</taxon>
        <taxon>Imtechella</taxon>
    </lineage>
</organism>